<name>A0A918NIA2_9ACTN</name>
<evidence type="ECO:0000313" key="2">
    <source>
        <dbReference type="Proteomes" id="UP000619244"/>
    </source>
</evidence>
<keyword evidence="2" id="KW-1185">Reference proteome</keyword>
<accession>A0A918NIA2</accession>
<dbReference type="AlphaFoldDB" id="A0A918NIA2"/>
<evidence type="ECO:0000313" key="1">
    <source>
        <dbReference type="EMBL" id="GGX69509.1"/>
    </source>
</evidence>
<organism evidence="1 2">
    <name type="scientific">Streptomyces minutiscleroticus</name>
    <dbReference type="NCBI Taxonomy" id="68238"/>
    <lineage>
        <taxon>Bacteria</taxon>
        <taxon>Bacillati</taxon>
        <taxon>Actinomycetota</taxon>
        <taxon>Actinomycetes</taxon>
        <taxon>Kitasatosporales</taxon>
        <taxon>Streptomycetaceae</taxon>
        <taxon>Streptomyces</taxon>
    </lineage>
</organism>
<gene>
    <name evidence="1" type="ORF">GCM10010358_25000</name>
</gene>
<protein>
    <submittedName>
        <fullName evidence="1">Uncharacterized protein</fullName>
    </submittedName>
</protein>
<sequence length="217" mass="24057">MGRQEMHRKVHAPLKRAGLEVLEGGVPCTALPVSVMSAMASCTHEETGRQDAFVGFDDQQLIEQANRGWYALATSFGLFDASREFLLALPAHRYNPRVDLYQPRIWRRVRLLDAWDVMGAACAIRRGRSVLGYDDCLLGSRSGRPEFAMLSLDSTVAVVGTTWQDGIGSLAVPNPGDTEPVRRLIDWEATGADVPRDRRAQAIAWLQRDRPAAVERA</sequence>
<proteinExistence type="predicted"/>
<dbReference type="RefSeq" id="WP_190190264.1">
    <property type="nucleotide sequence ID" value="NZ_BMVU01000008.1"/>
</dbReference>
<comment type="caution">
    <text evidence="1">The sequence shown here is derived from an EMBL/GenBank/DDBJ whole genome shotgun (WGS) entry which is preliminary data.</text>
</comment>
<dbReference type="Proteomes" id="UP000619244">
    <property type="component" value="Unassembled WGS sequence"/>
</dbReference>
<dbReference type="EMBL" id="BMVU01000008">
    <property type="protein sequence ID" value="GGX69509.1"/>
    <property type="molecule type" value="Genomic_DNA"/>
</dbReference>
<reference evidence="1" key="2">
    <citation type="submission" date="2020-09" db="EMBL/GenBank/DDBJ databases">
        <authorList>
            <person name="Sun Q."/>
            <person name="Ohkuma M."/>
        </authorList>
    </citation>
    <scope>NUCLEOTIDE SEQUENCE</scope>
    <source>
        <strain evidence="1">JCM 4790</strain>
    </source>
</reference>
<reference evidence="1" key="1">
    <citation type="journal article" date="2014" name="Int. J. Syst. Evol. Microbiol.">
        <title>Complete genome sequence of Corynebacterium casei LMG S-19264T (=DSM 44701T), isolated from a smear-ripened cheese.</title>
        <authorList>
            <consortium name="US DOE Joint Genome Institute (JGI-PGF)"/>
            <person name="Walter F."/>
            <person name="Albersmeier A."/>
            <person name="Kalinowski J."/>
            <person name="Ruckert C."/>
        </authorList>
    </citation>
    <scope>NUCLEOTIDE SEQUENCE</scope>
    <source>
        <strain evidence="1">JCM 4790</strain>
    </source>
</reference>